<reference evidence="3" key="1">
    <citation type="submission" date="2017-09" db="EMBL/GenBank/DDBJ databases">
        <title>Depth-based differentiation of microbial function through sediment-hosted aquifers and enrichment of novel symbionts in the deep terrestrial subsurface.</title>
        <authorList>
            <person name="Probst A.J."/>
            <person name="Ladd B."/>
            <person name="Jarett J.K."/>
            <person name="Geller-Mcgrath D.E."/>
            <person name="Sieber C.M.K."/>
            <person name="Emerson J.B."/>
            <person name="Anantharaman K."/>
            <person name="Thomas B.C."/>
            <person name="Malmstrom R."/>
            <person name="Stieglmeier M."/>
            <person name="Klingl A."/>
            <person name="Woyke T."/>
            <person name="Ryan C.M."/>
            <person name="Banfield J.F."/>
        </authorList>
    </citation>
    <scope>NUCLEOTIDE SEQUENCE [LARGE SCALE GENOMIC DNA]</scope>
</reference>
<evidence type="ECO:0000313" key="3">
    <source>
        <dbReference type="Proteomes" id="UP000229894"/>
    </source>
</evidence>
<organism evidence="2 3">
    <name type="scientific">Candidatus Portnoybacteria bacterium CG03_land_8_20_14_0_80_41_10</name>
    <dbReference type="NCBI Taxonomy" id="1974808"/>
    <lineage>
        <taxon>Bacteria</taxon>
        <taxon>Candidatus Portnoyibacteriota</taxon>
    </lineage>
</organism>
<name>A0A2M7BUC2_9BACT</name>
<proteinExistence type="predicted"/>
<feature type="signal peptide" evidence="1">
    <location>
        <begin position="1"/>
        <end position="21"/>
    </location>
</feature>
<comment type="caution">
    <text evidence="2">The sequence shown here is derived from an EMBL/GenBank/DDBJ whole genome shotgun (WGS) entry which is preliminary data.</text>
</comment>
<feature type="chain" id="PRO_5014727675" evidence="1">
    <location>
        <begin position="22"/>
        <end position="80"/>
    </location>
</feature>
<dbReference type="AlphaFoldDB" id="A0A2M7BUC2"/>
<keyword evidence="1" id="KW-0732">Signal</keyword>
<dbReference type="EMBL" id="PEUX01000041">
    <property type="protein sequence ID" value="PIV10160.1"/>
    <property type="molecule type" value="Genomic_DNA"/>
</dbReference>
<protein>
    <submittedName>
        <fullName evidence="2">Uncharacterized protein</fullName>
    </submittedName>
</protein>
<evidence type="ECO:0000313" key="2">
    <source>
        <dbReference type="EMBL" id="PIV10160.1"/>
    </source>
</evidence>
<sequence length="80" mass="9283">MRYLILIIPAIFFSLTGFSSAQIQEGPVDAGKLDKIYQQIEEKALQPMKQLSERLSENIGKSFKNFVEKIKQEKHQKQKE</sequence>
<gene>
    <name evidence="2" type="ORF">COS49_02030</name>
</gene>
<evidence type="ECO:0000256" key="1">
    <source>
        <dbReference type="SAM" id="SignalP"/>
    </source>
</evidence>
<dbReference type="Proteomes" id="UP000229894">
    <property type="component" value="Unassembled WGS sequence"/>
</dbReference>
<feature type="non-terminal residue" evidence="2">
    <location>
        <position position="80"/>
    </location>
</feature>
<accession>A0A2M7BUC2</accession>